<accession>A0ABZ2PSF3</accession>
<protein>
    <submittedName>
        <fullName evidence="1">Uncharacterized protein</fullName>
    </submittedName>
</protein>
<evidence type="ECO:0000313" key="2">
    <source>
        <dbReference type="Proteomes" id="UP001493153"/>
    </source>
</evidence>
<reference evidence="1 2" key="1">
    <citation type="submission" date="2020-09" db="EMBL/GenBank/DDBJ databases">
        <title>Genome sequences of Mycetohabitans spp.</title>
        <authorList>
            <person name="Carter M.E."/>
            <person name="Carpenter S.C.D."/>
            <person name="Bogdanove A.J."/>
        </authorList>
    </citation>
    <scope>NUCLEOTIDE SEQUENCE [LARGE SCALE GENOMIC DNA]</scope>
    <source>
        <strain evidence="1 2">B12</strain>
        <plasmid evidence="1 2">megaplasmid</plasmid>
    </source>
</reference>
<keyword evidence="2" id="KW-1185">Reference proteome</keyword>
<dbReference type="EMBL" id="CP062175">
    <property type="protein sequence ID" value="WXK38020.1"/>
    <property type="molecule type" value="Genomic_DNA"/>
</dbReference>
<keyword evidence="1" id="KW-0614">Plasmid</keyword>
<dbReference type="RefSeq" id="WP_013428580.1">
    <property type="nucleotide sequence ID" value="NZ_CP062175.1"/>
</dbReference>
<geneLocation type="plasmid" evidence="1 2">
    <name>megaplasmid</name>
</geneLocation>
<organism evidence="1 2">
    <name type="scientific">Mycetohabitans rhizoxinica</name>
    <dbReference type="NCBI Taxonomy" id="412963"/>
    <lineage>
        <taxon>Bacteria</taxon>
        <taxon>Pseudomonadati</taxon>
        <taxon>Pseudomonadota</taxon>
        <taxon>Betaproteobacteria</taxon>
        <taxon>Burkholderiales</taxon>
        <taxon>Burkholderiaceae</taxon>
        <taxon>Mycetohabitans</taxon>
    </lineage>
</organism>
<sequence length="67" mass="7623">MGYTIRTFLITPDEGILKIGMTRYWNMLGAPDSHRLPEFADQRVRLAHLDGSQAHALDQSGFCDCHF</sequence>
<evidence type="ECO:0000313" key="1">
    <source>
        <dbReference type="EMBL" id="WXK38020.1"/>
    </source>
</evidence>
<dbReference type="Proteomes" id="UP001493153">
    <property type="component" value="Plasmid megaplasmid"/>
</dbReference>
<proteinExistence type="predicted"/>
<gene>
    <name evidence="1" type="ORF">IHE29_01390</name>
</gene>
<name>A0ABZ2PSF3_9BURK</name>